<dbReference type="InterPro" id="IPR027577">
    <property type="entry name" value="OvoA_Nterm"/>
</dbReference>
<dbReference type="Pfam" id="PF12867">
    <property type="entry name" value="DinB_2"/>
    <property type="match status" value="1"/>
</dbReference>
<evidence type="ECO:0000256" key="1">
    <source>
        <dbReference type="ARBA" id="ARBA00023002"/>
    </source>
</evidence>
<evidence type="ECO:0000259" key="4">
    <source>
        <dbReference type="Pfam" id="PF03781"/>
    </source>
</evidence>
<comment type="caution">
    <text evidence="7">The sequence shown here is derived from an EMBL/GenBank/DDBJ whole genome shotgun (WGS) entry which is preliminary data.</text>
</comment>
<organism evidence="7 8">
    <name type="scientific">OM182 bacterium</name>
    <dbReference type="NCBI Taxonomy" id="2510334"/>
    <lineage>
        <taxon>Bacteria</taxon>
        <taxon>Pseudomonadati</taxon>
        <taxon>Pseudomonadota</taxon>
        <taxon>Gammaproteobacteria</taxon>
        <taxon>OMG group</taxon>
        <taxon>OM182 clade</taxon>
    </lineage>
</organism>
<evidence type="ECO:0000313" key="7">
    <source>
        <dbReference type="EMBL" id="RZO77895.1"/>
    </source>
</evidence>
<dbReference type="Gene3D" id="3.40.50.150">
    <property type="entry name" value="Vaccinia Virus protein VP39"/>
    <property type="match status" value="1"/>
</dbReference>
<accession>A0A520S5X9</accession>
<dbReference type="PANTHER" id="PTHR23150">
    <property type="entry name" value="SULFATASE MODIFYING FACTOR 1, 2"/>
    <property type="match status" value="1"/>
</dbReference>
<dbReference type="Gene3D" id="3.90.1580.10">
    <property type="entry name" value="paralog of FGE (formylglycine-generating enzyme)"/>
    <property type="match status" value="1"/>
</dbReference>
<evidence type="ECO:0000259" key="5">
    <source>
        <dbReference type="Pfam" id="PF08242"/>
    </source>
</evidence>
<evidence type="ECO:0000259" key="6">
    <source>
        <dbReference type="Pfam" id="PF12867"/>
    </source>
</evidence>
<dbReference type="InterPro" id="IPR027625">
    <property type="entry name" value="OvoA_Cterm"/>
</dbReference>
<dbReference type="GO" id="GO:0120147">
    <property type="term" value="F:formylglycine-generating oxidase activity"/>
    <property type="evidence" value="ECO:0007669"/>
    <property type="project" value="TreeGrafter"/>
</dbReference>
<evidence type="ECO:0000256" key="3">
    <source>
        <dbReference type="ARBA" id="ARBA00037882"/>
    </source>
</evidence>
<dbReference type="NCBIfam" id="TIGR04345">
    <property type="entry name" value="ovoA_Cterm"/>
    <property type="match status" value="1"/>
</dbReference>
<dbReference type="InterPro" id="IPR024775">
    <property type="entry name" value="DinB-like"/>
</dbReference>
<reference evidence="7 8" key="1">
    <citation type="submission" date="2019-02" db="EMBL/GenBank/DDBJ databases">
        <title>Prokaryotic population dynamics and viral predation in marine succession experiment using metagenomics: the confinement effect.</title>
        <authorList>
            <person name="Haro-Moreno J.M."/>
            <person name="Rodriguez-Valera F."/>
            <person name="Lopez-Perez M."/>
        </authorList>
    </citation>
    <scope>NUCLEOTIDE SEQUENCE [LARGE SCALE GENOMIC DNA]</scope>
    <source>
        <strain evidence="7">MED-G158</strain>
    </source>
</reference>
<dbReference type="InterPro" id="IPR051043">
    <property type="entry name" value="Sulfatase_Mod_Factor_Kinase"/>
</dbReference>
<dbReference type="Proteomes" id="UP000320404">
    <property type="component" value="Unassembled WGS sequence"/>
</dbReference>
<sequence>MLIEQDLHDAAQVGEKATLSNSTAGSLPLLNLNAGRAAVLAYFENTWALTEQLFSSLASDEAYYARPYHKTRHPLIFYYAHPVCFYVNKMLVSGLIDKPVNQEFELLFETGVDEMNWDDLHNGEQDIWPELDAVREYRAQVYGLVKEVIQTHPALDKPITMASPAWSLAMSFEHERIHLETSSVLIRELPLEYVTQPDSWPDWLTAPTGQNYDPKQGEHYPSNEMLEVDSTRVALGKPNAWPTFGWDNEYGKDQREVSGFKASKYLISNGEFFQFVQAGGYEQRRYWSESGWGWRQFRNVKWPTFWVQDGPAGSHRYKLRTTFSEIPMQWSWPAVVNFYEAKAYCAWLSEREDSSVPYRLLAESEHLAIRDPALSAAIDWEPGSQEQLGLDSVMHSSADRPANHNLRFGSEGAVNALTSNALGFHDSFGNVWQWCEDPFHPLPDFKIHPYYTDFSAPCFDGEHQMILGGSFISTGDEASIWSRFHFRPHFFQHAGFRLVLDSDAAEKKGDKYDTDEVVNQYLLFHWGEESDQFDQSLASRIQVPRVTNLITRTVELMNQFSTGKNSALDLGCAVGRSTFELAREFGSVMGLDYSDAFIDAAEHLRTAKSLSYQRWETGRHNTQLTAEVDPAIDCNQLGFVQGDAANLDAVPLLQNNEPYDAILLSNLMCRLSEPEYCLKQFTESNRYLQQGGILVISSPNTWMAQYTNPDSFLDGADSEATLAALGECLPGFKRLHEEDLPFIIREHRRKYEYIVAQVSVWRKL</sequence>
<dbReference type="InterPro" id="IPR029063">
    <property type="entry name" value="SAM-dependent_MTases_sf"/>
</dbReference>
<proteinExistence type="predicted"/>
<feature type="domain" description="Methyltransferase type 12" evidence="5">
    <location>
        <begin position="568"/>
        <end position="693"/>
    </location>
</feature>
<dbReference type="PANTHER" id="PTHR23150:SF26">
    <property type="entry name" value="GENERIC METHYLTRANSFERASE"/>
    <property type="match status" value="1"/>
</dbReference>
<dbReference type="Pfam" id="PF08242">
    <property type="entry name" value="Methyltransf_12"/>
    <property type="match status" value="1"/>
</dbReference>
<feature type="domain" description="DinB-like" evidence="6">
    <location>
        <begin position="43"/>
        <end position="181"/>
    </location>
</feature>
<evidence type="ECO:0000256" key="2">
    <source>
        <dbReference type="ARBA" id="ARBA00023004"/>
    </source>
</evidence>
<gene>
    <name evidence="7" type="primary">ovoA</name>
    <name evidence="7" type="ORF">EVA69_01400</name>
</gene>
<dbReference type="InterPro" id="IPR016187">
    <property type="entry name" value="CTDL_fold"/>
</dbReference>
<keyword evidence="2" id="KW-0408">Iron</keyword>
<evidence type="ECO:0000313" key="8">
    <source>
        <dbReference type="Proteomes" id="UP000320404"/>
    </source>
</evidence>
<dbReference type="SUPFAM" id="SSF53335">
    <property type="entry name" value="S-adenosyl-L-methionine-dependent methyltransferases"/>
    <property type="match status" value="1"/>
</dbReference>
<feature type="domain" description="Sulfatase-modifying factor enzyme-like" evidence="4">
    <location>
        <begin position="224"/>
        <end position="499"/>
    </location>
</feature>
<dbReference type="AlphaFoldDB" id="A0A520S5X9"/>
<dbReference type="InterPro" id="IPR013217">
    <property type="entry name" value="Methyltransf_12"/>
</dbReference>
<comment type="pathway">
    <text evidence="3">Amino-acid biosynthesis; ergothioneine biosynthesis.</text>
</comment>
<protein>
    <submittedName>
        <fullName evidence="7">5-histidylcysteine sulfoxide synthase</fullName>
    </submittedName>
</protein>
<dbReference type="SUPFAM" id="SSF56436">
    <property type="entry name" value="C-type lectin-like"/>
    <property type="match status" value="1"/>
</dbReference>
<name>A0A520S5X9_9GAMM</name>
<dbReference type="InterPro" id="IPR042095">
    <property type="entry name" value="SUMF_sf"/>
</dbReference>
<dbReference type="CDD" id="cd02440">
    <property type="entry name" value="AdoMet_MTases"/>
    <property type="match status" value="1"/>
</dbReference>
<keyword evidence="1" id="KW-0560">Oxidoreductase</keyword>
<dbReference type="Pfam" id="PF03781">
    <property type="entry name" value="FGE-sulfatase"/>
    <property type="match status" value="1"/>
</dbReference>
<dbReference type="NCBIfam" id="TIGR04344">
    <property type="entry name" value="ovoA_Nterm"/>
    <property type="match status" value="1"/>
</dbReference>
<dbReference type="EMBL" id="SHAH01000010">
    <property type="protein sequence ID" value="RZO77895.1"/>
    <property type="molecule type" value="Genomic_DNA"/>
</dbReference>
<dbReference type="InterPro" id="IPR005532">
    <property type="entry name" value="SUMF_dom"/>
</dbReference>